<comment type="caution">
    <text evidence="1">The sequence shown here is derived from an EMBL/GenBank/DDBJ whole genome shotgun (WGS) entry which is preliminary data.</text>
</comment>
<dbReference type="Proteomes" id="UP001222325">
    <property type="component" value="Unassembled WGS sequence"/>
</dbReference>
<dbReference type="EMBL" id="JARJCN010000073">
    <property type="protein sequence ID" value="KAJ7077391.1"/>
    <property type="molecule type" value="Genomic_DNA"/>
</dbReference>
<gene>
    <name evidence="1" type="ORF">B0H15DRAFT_562104</name>
</gene>
<organism evidence="1 2">
    <name type="scientific">Mycena belliarum</name>
    <dbReference type="NCBI Taxonomy" id="1033014"/>
    <lineage>
        <taxon>Eukaryota</taxon>
        <taxon>Fungi</taxon>
        <taxon>Dikarya</taxon>
        <taxon>Basidiomycota</taxon>
        <taxon>Agaricomycotina</taxon>
        <taxon>Agaricomycetes</taxon>
        <taxon>Agaricomycetidae</taxon>
        <taxon>Agaricales</taxon>
        <taxon>Marasmiineae</taxon>
        <taxon>Mycenaceae</taxon>
        <taxon>Mycena</taxon>
    </lineage>
</organism>
<evidence type="ECO:0000313" key="2">
    <source>
        <dbReference type="Proteomes" id="UP001222325"/>
    </source>
</evidence>
<name>A0AAD6XNS7_9AGAR</name>
<sequence length="392" mass="44093">MNDAYGHILSPKSTKYERDTFFFVTLHQASQLYLGVNQKLTPVTSAALHRWVDLMTGTFEKQEFFICPVTVHSAGIMSYFVRPSGPVIEPDSRERLAPGNYGWYFNRECTSRGFPTLSYVRQRHCPFEIAFRTAIPESERAIREPISPALEESVATRDGNRCRFTDSGDDVVAAWIIEPDISWETRDSGQMQDWDKTPFIDRANLLTMRKELVFHLLSNDFTVDVDDDYRILVFRPMDLQHPLPTHLPLHLHHDAAADHFLRLHCRYSLSVALRGGDIGHHYSDWAVLAAMDELGVDYIGSDNPDRTMVPLSDERWQTVLGKEILANLLETRAGMGLDALSWSGPESSASSPVPVSPAGDVSAWLPVPPWLELEKVPVEAEQSSEAPAANNG</sequence>
<proteinExistence type="predicted"/>
<accession>A0AAD6XNS7</accession>
<protein>
    <submittedName>
        <fullName evidence="1">Uncharacterized protein</fullName>
    </submittedName>
</protein>
<evidence type="ECO:0000313" key="1">
    <source>
        <dbReference type="EMBL" id="KAJ7077391.1"/>
    </source>
</evidence>
<reference evidence="1" key="1">
    <citation type="submission" date="2023-03" db="EMBL/GenBank/DDBJ databases">
        <title>Massive genome expansion in bonnet fungi (Mycena s.s.) driven by repeated elements and novel gene families across ecological guilds.</title>
        <authorList>
            <consortium name="Lawrence Berkeley National Laboratory"/>
            <person name="Harder C.B."/>
            <person name="Miyauchi S."/>
            <person name="Viragh M."/>
            <person name="Kuo A."/>
            <person name="Thoen E."/>
            <person name="Andreopoulos B."/>
            <person name="Lu D."/>
            <person name="Skrede I."/>
            <person name="Drula E."/>
            <person name="Henrissat B."/>
            <person name="Morin E."/>
            <person name="Kohler A."/>
            <person name="Barry K."/>
            <person name="LaButti K."/>
            <person name="Morin E."/>
            <person name="Salamov A."/>
            <person name="Lipzen A."/>
            <person name="Mereny Z."/>
            <person name="Hegedus B."/>
            <person name="Baldrian P."/>
            <person name="Stursova M."/>
            <person name="Weitz H."/>
            <person name="Taylor A."/>
            <person name="Grigoriev I.V."/>
            <person name="Nagy L.G."/>
            <person name="Martin F."/>
            <person name="Kauserud H."/>
        </authorList>
    </citation>
    <scope>NUCLEOTIDE SEQUENCE</scope>
    <source>
        <strain evidence="1">CBHHK173m</strain>
    </source>
</reference>
<dbReference type="AlphaFoldDB" id="A0AAD6XNS7"/>
<keyword evidence="2" id="KW-1185">Reference proteome</keyword>